<name>A0A316HB33_9SPHI</name>
<dbReference type="Proteomes" id="UP000245678">
    <property type="component" value="Unassembled WGS sequence"/>
</dbReference>
<organism evidence="1 2">
    <name type="scientific">Mucilaginibacter oryzae</name>
    <dbReference type="NCBI Taxonomy" id="468058"/>
    <lineage>
        <taxon>Bacteria</taxon>
        <taxon>Pseudomonadati</taxon>
        <taxon>Bacteroidota</taxon>
        <taxon>Sphingobacteriia</taxon>
        <taxon>Sphingobacteriales</taxon>
        <taxon>Sphingobacteriaceae</taxon>
        <taxon>Mucilaginibacter</taxon>
    </lineage>
</organism>
<comment type="caution">
    <text evidence="1">The sequence shown here is derived from an EMBL/GenBank/DDBJ whole genome shotgun (WGS) entry which is preliminary data.</text>
</comment>
<dbReference type="EMBL" id="QGHA01000004">
    <property type="protein sequence ID" value="PWK77706.1"/>
    <property type="molecule type" value="Genomic_DNA"/>
</dbReference>
<sequence>MNKPYLFALMYVILLLNPDCGWVPHLFQVKNKPVHELSKGKYVLHINQFTVTRTKDTLVSGEKIPLVRFVLNFTNNTNDTLKYINMSCSWWDIYRISNSSIGNFSSGCDKNVPVVVNLPTSNK</sequence>
<evidence type="ECO:0000313" key="2">
    <source>
        <dbReference type="Proteomes" id="UP000245678"/>
    </source>
</evidence>
<keyword evidence="2" id="KW-1185">Reference proteome</keyword>
<protein>
    <submittedName>
        <fullName evidence="1">Uncharacterized protein</fullName>
    </submittedName>
</protein>
<evidence type="ECO:0000313" key="1">
    <source>
        <dbReference type="EMBL" id="PWK77706.1"/>
    </source>
</evidence>
<reference evidence="1 2" key="1">
    <citation type="submission" date="2018-05" db="EMBL/GenBank/DDBJ databases">
        <title>Genomic Encyclopedia of Archaeal and Bacterial Type Strains, Phase II (KMG-II): from individual species to whole genera.</title>
        <authorList>
            <person name="Goeker M."/>
        </authorList>
    </citation>
    <scope>NUCLEOTIDE SEQUENCE [LARGE SCALE GENOMIC DNA]</scope>
    <source>
        <strain evidence="1 2">DSM 19975</strain>
    </source>
</reference>
<accession>A0A316HB33</accession>
<dbReference type="AlphaFoldDB" id="A0A316HB33"/>
<proteinExistence type="predicted"/>
<gene>
    <name evidence="1" type="ORF">LX99_02586</name>
</gene>